<organism evidence="10 11">
    <name type="scientific">Streptomyces thermocoprophilus</name>
    <dbReference type="NCBI Taxonomy" id="78356"/>
    <lineage>
        <taxon>Bacteria</taxon>
        <taxon>Bacillati</taxon>
        <taxon>Actinomycetota</taxon>
        <taxon>Actinomycetes</taxon>
        <taxon>Kitasatosporales</taxon>
        <taxon>Streptomycetaceae</taxon>
        <taxon>Streptomyces</taxon>
    </lineage>
</organism>
<comment type="catalytic activity">
    <reaction evidence="8">
        <text>apo-[ACP] + CoA = holo-[ACP] + adenosine 3',5'-bisphosphate + H(+)</text>
        <dbReference type="Rhea" id="RHEA:12068"/>
        <dbReference type="Rhea" id="RHEA-COMP:9685"/>
        <dbReference type="Rhea" id="RHEA-COMP:9690"/>
        <dbReference type="ChEBI" id="CHEBI:15378"/>
        <dbReference type="ChEBI" id="CHEBI:29999"/>
        <dbReference type="ChEBI" id="CHEBI:57287"/>
        <dbReference type="ChEBI" id="CHEBI:58343"/>
        <dbReference type="ChEBI" id="CHEBI:64479"/>
        <dbReference type="EC" id="2.7.8.7"/>
    </reaction>
</comment>
<dbReference type="Proteomes" id="UP001589703">
    <property type="component" value="Unassembled WGS sequence"/>
</dbReference>
<keyword evidence="5 8" id="KW-0460">Magnesium</keyword>
<evidence type="ECO:0000256" key="6">
    <source>
        <dbReference type="ARBA" id="ARBA00023098"/>
    </source>
</evidence>
<keyword evidence="7 8" id="KW-0275">Fatty acid biosynthesis</keyword>
<comment type="caution">
    <text evidence="10">The sequence shown here is derived from an EMBL/GenBank/DDBJ whole genome shotgun (WGS) entry which is preliminary data.</text>
</comment>
<dbReference type="InterPro" id="IPR004568">
    <property type="entry name" value="Ppantetheine-prot_Trfase_dom"/>
</dbReference>
<keyword evidence="1 8" id="KW-0444">Lipid biosynthesis</keyword>
<dbReference type="InterPro" id="IPR037143">
    <property type="entry name" value="4-PPantetheinyl_Trfase_dom_sf"/>
</dbReference>
<name>A0ABV5VJQ0_9ACTN</name>
<dbReference type="HAMAP" id="MF_00101">
    <property type="entry name" value="AcpS"/>
    <property type="match status" value="1"/>
</dbReference>
<evidence type="ECO:0000259" key="9">
    <source>
        <dbReference type="Pfam" id="PF01648"/>
    </source>
</evidence>
<evidence type="ECO:0000256" key="4">
    <source>
        <dbReference type="ARBA" id="ARBA00022832"/>
    </source>
</evidence>
<reference evidence="10 11" key="1">
    <citation type="submission" date="2024-09" db="EMBL/GenBank/DDBJ databases">
        <authorList>
            <person name="Sun Q."/>
            <person name="Mori K."/>
        </authorList>
    </citation>
    <scope>NUCLEOTIDE SEQUENCE [LARGE SCALE GENOMIC DNA]</scope>
    <source>
        <strain evidence="10 11">JCM 10918</strain>
    </source>
</reference>
<keyword evidence="8" id="KW-0963">Cytoplasm</keyword>
<dbReference type="NCBIfam" id="TIGR00556">
    <property type="entry name" value="pantethn_trn"/>
    <property type="match status" value="1"/>
</dbReference>
<keyword evidence="11" id="KW-1185">Reference proteome</keyword>
<evidence type="ECO:0000256" key="7">
    <source>
        <dbReference type="ARBA" id="ARBA00023160"/>
    </source>
</evidence>
<keyword evidence="6 8" id="KW-0443">Lipid metabolism</keyword>
<dbReference type="InterPro" id="IPR002582">
    <property type="entry name" value="ACPS"/>
</dbReference>
<feature type="binding site" evidence="8">
    <location>
        <position position="6"/>
    </location>
    <ligand>
        <name>Mg(2+)</name>
        <dbReference type="ChEBI" id="CHEBI:18420"/>
    </ligand>
</feature>
<sequence length="125" mass="13291">MRIGVDLLSISRFSRVAGHPRCRTLVFTDAELAEADGLSGERRAERLAGRFCAKEATAKVLGRGLGQGLVWRDIEITAGRWGAPEVTLRGGARRIAEEAGIGRIEMSLTHHGDLVVCVAAAPASA</sequence>
<keyword evidence="4 8" id="KW-0276">Fatty acid metabolism</keyword>
<evidence type="ECO:0000256" key="1">
    <source>
        <dbReference type="ARBA" id="ARBA00022516"/>
    </source>
</evidence>
<dbReference type="InterPro" id="IPR008278">
    <property type="entry name" value="4-PPantetheinyl_Trfase_dom"/>
</dbReference>
<feature type="binding site" evidence="8">
    <location>
        <position position="55"/>
    </location>
    <ligand>
        <name>Mg(2+)</name>
        <dbReference type="ChEBI" id="CHEBI:18420"/>
    </ligand>
</feature>
<dbReference type="Pfam" id="PF01648">
    <property type="entry name" value="ACPS"/>
    <property type="match status" value="1"/>
</dbReference>
<dbReference type="Gene3D" id="3.90.470.20">
    <property type="entry name" value="4'-phosphopantetheinyl transferase domain"/>
    <property type="match status" value="1"/>
</dbReference>
<dbReference type="SUPFAM" id="SSF56214">
    <property type="entry name" value="4'-phosphopantetheinyl transferase"/>
    <property type="match status" value="1"/>
</dbReference>
<evidence type="ECO:0000256" key="2">
    <source>
        <dbReference type="ARBA" id="ARBA00022679"/>
    </source>
</evidence>
<dbReference type="GO" id="GO:0008897">
    <property type="term" value="F:holo-[acyl-carrier-protein] synthase activity"/>
    <property type="evidence" value="ECO:0007669"/>
    <property type="project" value="UniProtKB-EC"/>
</dbReference>
<comment type="cofactor">
    <cofactor evidence="8">
        <name>Mg(2+)</name>
        <dbReference type="ChEBI" id="CHEBI:18420"/>
    </cofactor>
</comment>
<comment type="function">
    <text evidence="8">Transfers the 4'-phosphopantetheine moiety from coenzyme A to a Ser of acyl-carrier-protein.</text>
</comment>
<feature type="domain" description="4'-phosphopantetheinyl transferase" evidence="9">
    <location>
        <begin position="2"/>
        <end position="101"/>
    </location>
</feature>
<evidence type="ECO:0000313" key="10">
    <source>
        <dbReference type="EMBL" id="MFB9737833.1"/>
    </source>
</evidence>
<dbReference type="EMBL" id="JBHMAR010000034">
    <property type="protein sequence ID" value="MFB9737833.1"/>
    <property type="molecule type" value="Genomic_DNA"/>
</dbReference>
<keyword evidence="2 8" id="KW-0808">Transferase</keyword>
<proteinExistence type="inferred from homology"/>
<evidence type="ECO:0000313" key="11">
    <source>
        <dbReference type="Proteomes" id="UP001589703"/>
    </source>
</evidence>
<keyword evidence="3 8" id="KW-0479">Metal-binding</keyword>
<evidence type="ECO:0000256" key="5">
    <source>
        <dbReference type="ARBA" id="ARBA00022842"/>
    </source>
</evidence>
<evidence type="ECO:0000256" key="8">
    <source>
        <dbReference type="HAMAP-Rule" id="MF_00101"/>
    </source>
</evidence>
<evidence type="ECO:0000256" key="3">
    <source>
        <dbReference type="ARBA" id="ARBA00022723"/>
    </source>
</evidence>
<comment type="subcellular location">
    <subcellularLocation>
        <location evidence="8">Cytoplasm</location>
    </subcellularLocation>
</comment>
<gene>
    <name evidence="8" type="primary">acpS</name>
    <name evidence="10" type="ORF">ACFFRO_22350</name>
</gene>
<dbReference type="EC" id="2.7.8.7" evidence="8"/>
<protein>
    <recommendedName>
        <fullName evidence="8">Holo-[acyl-carrier-protein] synthase</fullName>
        <shortName evidence="8">Holo-ACP synthase</shortName>
        <ecNumber evidence="8">2.7.8.7</ecNumber>
    </recommendedName>
    <alternativeName>
        <fullName evidence="8">4'-phosphopantetheinyl transferase AcpS</fullName>
    </alternativeName>
</protein>
<dbReference type="RefSeq" id="WP_247471498.1">
    <property type="nucleotide sequence ID" value="NZ_JBHMAR010000034.1"/>
</dbReference>
<accession>A0ABV5VJQ0</accession>
<comment type="similarity">
    <text evidence="8">Belongs to the P-Pant transferase superfamily. AcpS family.</text>
</comment>